<evidence type="ECO:0000313" key="2">
    <source>
        <dbReference type="EMBL" id="KYR01033.1"/>
    </source>
</evidence>
<evidence type="ECO:0000313" key="3">
    <source>
        <dbReference type="Proteomes" id="UP000076078"/>
    </source>
</evidence>
<dbReference type="GO" id="GO:0031593">
    <property type="term" value="F:polyubiquitin modification-dependent protein binding"/>
    <property type="evidence" value="ECO:0007669"/>
    <property type="project" value="TreeGrafter"/>
</dbReference>
<dbReference type="InParanoid" id="A0A152A451"/>
<organism evidence="2 3">
    <name type="scientific">Tieghemostelium lacteum</name>
    <name type="common">Slime mold</name>
    <name type="synonym">Dictyostelium lacteum</name>
    <dbReference type="NCBI Taxonomy" id="361077"/>
    <lineage>
        <taxon>Eukaryota</taxon>
        <taxon>Amoebozoa</taxon>
        <taxon>Evosea</taxon>
        <taxon>Eumycetozoa</taxon>
        <taxon>Dictyostelia</taxon>
        <taxon>Dictyosteliales</taxon>
        <taxon>Raperosteliaceae</taxon>
        <taxon>Tieghemostelium</taxon>
    </lineage>
</organism>
<keyword evidence="3" id="KW-1185">Reference proteome</keyword>
<dbReference type="Gene3D" id="1.10.8.60">
    <property type="match status" value="2"/>
</dbReference>
<dbReference type="GO" id="GO:0005829">
    <property type="term" value="C:cytosol"/>
    <property type="evidence" value="ECO:0007669"/>
    <property type="project" value="TreeGrafter"/>
</dbReference>
<dbReference type="GO" id="GO:0016887">
    <property type="term" value="F:ATP hydrolysis activity"/>
    <property type="evidence" value="ECO:0007669"/>
    <property type="project" value="InterPro"/>
</dbReference>
<dbReference type="Pfam" id="PF00004">
    <property type="entry name" value="AAA"/>
    <property type="match status" value="2"/>
</dbReference>
<dbReference type="GO" id="GO:0097352">
    <property type="term" value="P:autophagosome maturation"/>
    <property type="evidence" value="ECO:0007669"/>
    <property type="project" value="TreeGrafter"/>
</dbReference>
<dbReference type="STRING" id="361077.A0A152A451"/>
<accession>A0A152A451</accession>
<dbReference type="OrthoDB" id="27435at2759"/>
<dbReference type="InterPro" id="IPR050168">
    <property type="entry name" value="AAA_ATPase_domain"/>
</dbReference>
<feature type="domain" description="AAA+ ATPase" evidence="1">
    <location>
        <begin position="334"/>
        <end position="477"/>
    </location>
</feature>
<dbReference type="PANTHER" id="PTHR23077">
    <property type="entry name" value="AAA-FAMILY ATPASE"/>
    <property type="match status" value="1"/>
</dbReference>
<dbReference type="SMART" id="SM00382">
    <property type="entry name" value="AAA"/>
    <property type="match status" value="2"/>
</dbReference>
<dbReference type="EMBL" id="LODT01000011">
    <property type="protein sequence ID" value="KYR01033.1"/>
    <property type="molecule type" value="Genomic_DNA"/>
</dbReference>
<comment type="caution">
    <text evidence="2">The sequence shown here is derived from an EMBL/GenBank/DDBJ whole genome shotgun (WGS) entry which is preliminary data.</text>
</comment>
<sequence>MVINSISNVDIIKSKVGGLRKEIEFIIDRLDFFYSNERSDGNSKIFSNGGLVRLSYPCNLLIQGRSGCGKTLLVETILQTLRYQYKIINSTYLYQSDEGETERYLEQLFQQSSLQSPFILVFEEIDAVTLNRSLSDTGYIEKRVSSYFLKLLEKNSNSRDTKWNRVVFVIGITCRMDSMDACYFNSGKFDQVIQIPIPLPSDRGEILDIIFSRFRNYNENRDHYKMISNQLSMVTHGYVGADLESLSKGAVLNRLKNGSINLEQQQESIVIEYSDFLESLKITRPSILNEFKLKFDRVSFEEIGGLDEILQKIKIGILSPIFQKELLGNLGIEAPRGVLLYGPPGNGKSMIARAIASYSSNINFISVNSTDIIDPVVGESEKNLQRLFKTLRESSPAILFLDQIEVLAKQRGFDTSAEQSSDRLLSCLLTEMDGISSSTSLNSKFIVLGATTRLDMLDSTILRPGRFDYQIEIPNPSQISRIDILKKITKSMPLNDNVDLTHLSQLTDGYSGADLNNLCKEAALLALRQDIHSQSISINHFTSILKK</sequence>
<name>A0A152A451_TIELA</name>
<protein>
    <submittedName>
        <fullName evidence="2">Q9ZPR1 Cell division control protein</fullName>
    </submittedName>
</protein>
<dbReference type="GO" id="GO:0034098">
    <property type="term" value="C:VCP-NPL4-UFD1 AAA ATPase complex"/>
    <property type="evidence" value="ECO:0007669"/>
    <property type="project" value="TreeGrafter"/>
</dbReference>
<feature type="domain" description="AAA+ ATPase" evidence="1">
    <location>
        <begin position="56"/>
        <end position="199"/>
    </location>
</feature>
<reference evidence="2 3" key="1">
    <citation type="submission" date="2015-12" db="EMBL/GenBank/DDBJ databases">
        <title>Dictyostelia acquired genes for synthesis and detection of signals that induce cell-type specialization by lateral gene transfer from prokaryotes.</title>
        <authorList>
            <person name="Gloeckner G."/>
            <person name="Schaap P."/>
        </authorList>
    </citation>
    <scope>NUCLEOTIDE SEQUENCE [LARGE SCALE GENOMIC DNA]</scope>
    <source>
        <strain evidence="2 3">TK</strain>
    </source>
</reference>
<dbReference type="OMA" id="NAYVIGM"/>
<keyword evidence="2" id="KW-0132">Cell division</keyword>
<dbReference type="GO" id="GO:0051301">
    <property type="term" value="P:cell division"/>
    <property type="evidence" value="ECO:0007669"/>
    <property type="project" value="UniProtKB-KW"/>
</dbReference>
<dbReference type="InterPro" id="IPR041569">
    <property type="entry name" value="AAA_lid_3"/>
</dbReference>
<dbReference type="FunFam" id="3.40.50.300:FF:001921">
    <property type="entry name" value="AAA ATPase domain-containing protein"/>
    <property type="match status" value="1"/>
</dbReference>
<proteinExistence type="predicted"/>
<dbReference type="AlphaFoldDB" id="A0A152A451"/>
<dbReference type="GO" id="GO:0005634">
    <property type="term" value="C:nucleus"/>
    <property type="evidence" value="ECO:0007669"/>
    <property type="project" value="TreeGrafter"/>
</dbReference>
<dbReference type="Pfam" id="PF17862">
    <property type="entry name" value="AAA_lid_3"/>
    <property type="match status" value="1"/>
</dbReference>
<evidence type="ECO:0000259" key="1">
    <source>
        <dbReference type="SMART" id="SM00382"/>
    </source>
</evidence>
<dbReference type="Gene3D" id="3.40.50.300">
    <property type="entry name" value="P-loop containing nucleotide triphosphate hydrolases"/>
    <property type="match status" value="2"/>
</dbReference>
<dbReference type="Proteomes" id="UP000076078">
    <property type="component" value="Unassembled WGS sequence"/>
</dbReference>
<dbReference type="GO" id="GO:0030970">
    <property type="term" value="P:retrograde protein transport, ER to cytosol"/>
    <property type="evidence" value="ECO:0007669"/>
    <property type="project" value="TreeGrafter"/>
</dbReference>
<gene>
    <name evidence="2" type="ORF">DLAC_02119</name>
</gene>
<dbReference type="InterPro" id="IPR003959">
    <property type="entry name" value="ATPase_AAA_core"/>
</dbReference>
<dbReference type="GO" id="GO:0051228">
    <property type="term" value="P:mitotic spindle disassembly"/>
    <property type="evidence" value="ECO:0007669"/>
    <property type="project" value="TreeGrafter"/>
</dbReference>
<keyword evidence="2" id="KW-0131">Cell cycle</keyword>
<dbReference type="GO" id="GO:0005524">
    <property type="term" value="F:ATP binding"/>
    <property type="evidence" value="ECO:0007669"/>
    <property type="project" value="InterPro"/>
</dbReference>
<dbReference type="PANTHER" id="PTHR23077:SF195">
    <property type="entry name" value="AAA ATPASE DOMAIN-CONTAINING PROTEIN"/>
    <property type="match status" value="1"/>
</dbReference>
<dbReference type="InterPro" id="IPR027417">
    <property type="entry name" value="P-loop_NTPase"/>
</dbReference>
<dbReference type="InterPro" id="IPR003593">
    <property type="entry name" value="AAA+_ATPase"/>
</dbReference>
<dbReference type="SUPFAM" id="SSF52540">
    <property type="entry name" value="P-loop containing nucleoside triphosphate hydrolases"/>
    <property type="match status" value="2"/>
</dbReference>